<reference evidence="1 2" key="1">
    <citation type="journal article" date="2007" name="Proc. Natl. Acad. Sci. U.S.A.">
        <title>The genome of Syntrophus aciditrophicus: life at the thermodynamic limit of microbial growth.</title>
        <authorList>
            <person name="McInerney M.J."/>
            <person name="Rohlin L."/>
            <person name="Mouttaki H."/>
            <person name="Kim U."/>
            <person name="Krupp R.S."/>
            <person name="Rios-Hernandez L."/>
            <person name="Sieber J."/>
            <person name="Struchtemeyer C.G."/>
            <person name="Bhattacharyya A."/>
            <person name="Campbell J.W."/>
            <person name="Gunsalus R.P."/>
        </authorList>
    </citation>
    <scope>NUCLEOTIDE SEQUENCE [LARGE SCALE GENOMIC DNA]</scope>
    <source>
        <strain evidence="1 2">SB</strain>
    </source>
</reference>
<dbReference type="STRING" id="56780.SYN_01823"/>
<name>Q2LTV6_SYNAS</name>
<dbReference type="Proteomes" id="UP000001933">
    <property type="component" value="Chromosome"/>
</dbReference>
<dbReference type="InParanoid" id="Q2LTV6"/>
<accession>Q2LTV6</accession>
<protein>
    <submittedName>
        <fullName evidence="1">Hypothetical cytosolic protein</fullName>
    </submittedName>
</protein>
<dbReference type="HOGENOM" id="CLU_040645_2_0_7"/>
<proteinExistence type="predicted"/>
<sequence length="475" mass="52787">MSVWGEQEYEASQEQDKCFVYEQHGSGGAAMKIWGTHVYRIGNEENLDVQDPDDSKSIELQKKHIEPWLAAVFQSEHLALLLGSGFTKAVAYQAGTSAADMACDYGGFPVDDKLKDAAQQAAVAMGRGEANIEDQIRAANALAQGLKILGDERHTEVITALDALFKKFLNGISKTERDLKSAVEKCAAAEPEDADPAVEEKGGEEASEKLDPLVMLVSFLLSFSSRTATRERLHIFTTNYDRLIEYGADLAGLHLLDRFVGCLESIFRSSRLDIDMHYNPPGIRGEPRYLEGVVRLTKLHGSLDWVYRKSFVRKVGLPFGPQDDHPAINDQPSDSVMIYPNSAKDRETSEYPYVELFRDYAAAVCRPNSVLVTYGYGFGDEHINRTIADMLTIPSTHIVIISFGDEGGRIGSFCKQVGRKAQISLLIGPHFGNMPTLVENYLPKPAIDRITIRQTELLRNRGWEPSSHKVEEDEA</sequence>
<dbReference type="Pfam" id="PF13289">
    <property type="entry name" value="SIR2_2"/>
    <property type="match status" value="1"/>
</dbReference>
<evidence type="ECO:0000313" key="1">
    <source>
        <dbReference type="EMBL" id="ABC77517.1"/>
    </source>
</evidence>
<evidence type="ECO:0000313" key="2">
    <source>
        <dbReference type="Proteomes" id="UP000001933"/>
    </source>
</evidence>
<organism evidence="1 2">
    <name type="scientific">Syntrophus aciditrophicus (strain SB)</name>
    <dbReference type="NCBI Taxonomy" id="56780"/>
    <lineage>
        <taxon>Bacteria</taxon>
        <taxon>Pseudomonadati</taxon>
        <taxon>Thermodesulfobacteriota</taxon>
        <taxon>Syntrophia</taxon>
        <taxon>Syntrophales</taxon>
        <taxon>Syntrophaceae</taxon>
        <taxon>Syntrophus</taxon>
    </lineage>
</organism>
<dbReference type="AlphaFoldDB" id="Q2LTV6"/>
<dbReference type="KEGG" id="sat:SYN_01823"/>
<dbReference type="EMBL" id="CP000252">
    <property type="protein sequence ID" value="ABC77517.1"/>
    <property type="molecule type" value="Genomic_DNA"/>
</dbReference>
<keyword evidence="2" id="KW-1185">Reference proteome</keyword>
<dbReference type="eggNOG" id="ENOG5030W0I">
    <property type="taxonomic scope" value="Bacteria"/>
</dbReference>
<gene>
    <name evidence="1" type="ORF">SYN_01823</name>
</gene>